<dbReference type="GO" id="GO:0005524">
    <property type="term" value="F:ATP binding"/>
    <property type="evidence" value="ECO:0007669"/>
    <property type="project" value="UniProtKB-KW"/>
</dbReference>
<dbReference type="Gene3D" id="3.30.565.10">
    <property type="entry name" value="Histidine kinase-like ATPase, C-terminal domain"/>
    <property type="match status" value="1"/>
</dbReference>
<dbReference type="Proteomes" id="UP001195724">
    <property type="component" value="Unassembled WGS sequence"/>
</dbReference>
<dbReference type="Proteomes" id="UP000671828">
    <property type="component" value="Chromosome"/>
</dbReference>
<reference evidence="1 4" key="1">
    <citation type="submission" date="2021-01" db="EMBL/GenBank/DDBJ databases">
        <title>Sequencing the genomes of 1000 actinobacteria strains.</title>
        <authorList>
            <person name="Klenk H.-P."/>
        </authorList>
    </citation>
    <scope>NUCLEOTIDE SEQUENCE [LARGE SCALE GENOMIC DNA]</scope>
    <source>
        <strain evidence="1 4">DSM 44581</strain>
    </source>
</reference>
<evidence type="ECO:0000313" key="1">
    <source>
        <dbReference type="EMBL" id="MBM7814577.1"/>
    </source>
</evidence>
<proteinExistence type="predicted"/>
<protein>
    <submittedName>
        <fullName evidence="2">ATP-binding protein</fullName>
    </submittedName>
</protein>
<gene>
    <name evidence="2" type="ORF">J7S33_28275</name>
    <name evidence="1" type="ORF">JOE68_005442</name>
</gene>
<dbReference type="SUPFAM" id="SSF55874">
    <property type="entry name" value="ATPase domain of HSP90 chaperone/DNA topoisomerase II/histidine kinase"/>
    <property type="match status" value="1"/>
</dbReference>
<dbReference type="RefSeq" id="WP_204845206.1">
    <property type="nucleotide sequence ID" value="NZ_JAFBCL010000001.1"/>
</dbReference>
<keyword evidence="2" id="KW-0067">ATP-binding</keyword>
<sequence length="134" mass="14958">MSAGDDTAGFDAGCDTALLVIRDDRALSRERIRLWLRESMAGRPDHDVLRVELVVGELLDNARRYGQPRYVVELVLDRHTGISTIRVRNRAPRSTAGWVPAAGLSIVEALSEQWGVVSMEDRTTVWVKVRFAAV</sequence>
<reference evidence="2" key="2">
    <citation type="submission" date="2021-04" db="EMBL/GenBank/DDBJ databases">
        <title>Saccharothrix algeriensis WGS.</title>
        <authorList>
            <person name="Stuskova K."/>
            <person name="Hakalova E."/>
            <person name="Tebbal A.B."/>
            <person name="Eichmeier A."/>
        </authorList>
    </citation>
    <scope>NUCLEOTIDE SEQUENCE</scope>
    <source>
        <strain evidence="2">NRRL B-24137</strain>
    </source>
</reference>
<name>A0A8T8HXD2_9PSEU</name>
<organism evidence="2 3">
    <name type="scientific">Saccharothrix algeriensis</name>
    <dbReference type="NCBI Taxonomy" id="173560"/>
    <lineage>
        <taxon>Bacteria</taxon>
        <taxon>Bacillati</taxon>
        <taxon>Actinomycetota</taxon>
        <taxon>Actinomycetes</taxon>
        <taxon>Pseudonocardiales</taxon>
        <taxon>Pseudonocardiaceae</taxon>
        <taxon>Saccharothrix</taxon>
    </lineage>
</organism>
<dbReference type="EMBL" id="JAFBCL010000001">
    <property type="protein sequence ID" value="MBM7814577.1"/>
    <property type="molecule type" value="Genomic_DNA"/>
</dbReference>
<accession>A0A8T8HXD2</accession>
<keyword evidence="2" id="KW-0547">Nucleotide-binding</keyword>
<dbReference type="InterPro" id="IPR036890">
    <property type="entry name" value="HATPase_C_sf"/>
</dbReference>
<dbReference type="EMBL" id="CP072788">
    <property type="protein sequence ID" value="QTR02870.1"/>
    <property type="molecule type" value="Genomic_DNA"/>
</dbReference>
<evidence type="ECO:0000313" key="4">
    <source>
        <dbReference type="Proteomes" id="UP001195724"/>
    </source>
</evidence>
<dbReference type="AlphaFoldDB" id="A0A8T8HXD2"/>
<evidence type="ECO:0000313" key="3">
    <source>
        <dbReference type="Proteomes" id="UP000671828"/>
    </source>
</evidence>
<evidence type="ECO:0000313" key="2">
    <source>
        <dbReference type="EMBL" id="QTR02870.1"/>
    </source>
</evidence>
<keyword evidence="4" id="KW-1185">Reference proteome</keyword>